<name>A0A7X4HJS4_9BURK</name>
<comment type="caution">
    <text evidence="2">The sequence shown here is derived from an EMBL/GenBank/DDBJ whole genome shotgun (WGS) entry which is preliminary data.</text>
</comment>
<keyword evidence="1" id="KW-0732">Signal</keyword>
<dbReference type="AlphaFoldDB" id="A0A7X4HJS4"/>
<feature type="signal peptide" evidence="1">
    <location>
        <begin position="1"/>
        <end position="17"/>
    </location>
</feature>
<dbReference type="InterPro" id="IPR021851">
    <property type="entry name" value="DUF3455"/>
</dbReference>
<dbReference type="Proteomes" id="UP000450676">
    <property type="component" value="Unassembled WGS sequence"/>
</dbReference>
<evidence type="ECO:0000313" key="3">
    <source>
        <dbReference type="Proteomes" id="UP000450676"/>
    </source>
</evidence>
<dbReference type="EMBL" id="WWCU01000089">
    <property type="protein sequence ID" value="MYN11465.1"/>
    <property type="molecule type" value="Genomic_DNA"/>
</dbReference>
<accession>A0A7X4HJS4</accession>
<evidence type="ECO:0000256" key="1">
    <source>
        <dbReference type="SAM" id="SignalP"/>
    </source>
</evidence>
<feature type="chain" id="PRO_5030746736" evidence="1">
    <location>
        <begin position="18"/>
        <end position="167"/>
    </location>
</feature>
<dbReference type="Pfam" id="PF11937">
    <property type="entry name" value="DUF3455"/>
    <property type="match status" value="1"/>
</dbReference>
<protein>
    <submittedName>
        <fullName evidence="2">DUF3455 domain-containing protein</fullName>
    </submittedName>
</protein>
<dbReference type="PANTHER" id="PTHR35567">
    <property type="entry name" value="MALATE DEHYDROGENASE (AFU_ORTHOLOGUE AFUA_2G13800)"/>
    <property type="match status" value="1"/>
</dbReference>
<proteinExistence type="predicted"/>
<reference evidence="2 3" key="1">
    <citation type="submission" date="2019-12" db="EMBL/GenBank/DDBJ databases">
        <title>Novel species isolated from a subtropical stream in China.</title>
        <authorList>
            <person name="Lu H."/>
        </authorList>
    </citation>
    <scope>NUCLEOTIDE SEQUENCE [LARGE SCALE GENOMIC DNA]</scope>
    <source>
        <strain evidence="2 3">FT127W</strain>
    </source>
</reference>
<gene>
    <name evidence="2" type="ORF">GTP77_29595</name>
</gene>
<dbReference type="PANTHER" id="PTHR35567:SF1">
    <property type="entry name" value="CONSERVED FUNGAL PROTEIN (AFU_ORTHOLOGUE AFUA_1G14230)"/>
    <property type="match status" value="1"/>
</dbReference>
<evidence type="ECO:0000313" key="2">
    <source>
        <dbReference type="EMBL" id="MYN11465.1"/>
    </source>
</evidence>
<dbReference type="RefSeq" id="WP_161075724.1">
    <property type="nucleotide sequence ID" value="NZ_CP086370.1"/>
</dbReference>
<sequence length="167" mass="17381">MKRILFLLSVFATAAQASEGTPIAVPAGHKAVMTALGAGDLAYECRAKAGMPDAYEWAFIGPTATLYDKNKTAVGKYYGGPTWEANDGSKVTGKQLAVHPSPTPGSIPHQLVQASPATGSGMMSGISYIQRINTQGGVAPSESCSAANAGAKQMVKYQADYVFYKAS</sequence>
<keyword evidence="3" id="KW-1185">Reference proteome</keyword>
<organism evidence="2 3">
    <name type="scientific">Pseudoduganella aquatica</name>
    <dbReference type="NCBI Taxonomy" id="2660641"/>
    <lineage>
        <taxon>Bacteria</taxon>
        <taxon>Pseudomonadati</taxon>
        <taxon>Pseudomonadota</taxon>
        <taxon>Betaproteobacteria</taxon>
        <taxon>Burkholderiales</taxon>
        <taxon>Oxalobacteraceae</taxon>
        <taxon>Telluria group</taxon>
        <taxon>Pseudoduganella</taxon>
    </lineage>
</organism>